<feature type="transmembrane region" description="Helical" evidence="6">
    <location>
        <begin position="51"/>
        <end position="69"/>
    </location>
</feature>
<name>A0ABT9G494_LEPDI</name>
<sequence>MTAVNRAETSSANVRRVRVWDLPTRLFHWTLLVCVLGSVVTAKVGGNATVWHFRLGLATLALIAFRLVWGLVGGRWSRFTSFIYGPGAVLRYLRGQPRPGEHFEVGHNPLGSLSVFGLLGILAVQVATGLVADDEIASTGPLITFVSGAVSSAATAWHRTGGQWLILALVGLHVAAIVFYRLHKRVDLVGPMLHGDKLLAVEAPDTGDTALRRVLALLIGAACAALAIWVNSFGA</sequence>
<dbReference type="Proteomes" id="UP001235760">
    <property type="component" value="Unassembled WGS sequence"/>
</dbReference>
<evidence type="ECO:0000313" key="9">
    <source>
        <dbReference type="Proteomes" id="UP001235760"/>
    </source>
</evidence>
<dbReference type="InterPro" id="IPR051542">
    <property type="entry name" value="Hydrogenase_cytochrome"/>
</dbReference>
<feature type="transmembrane region" description="Helical" evidence="6">
    <location>
        <begin position="164"/>
        <end position="182"/>
    </location>
</feature>
<comment type="caution">
    <text evidence="8">The sequence shown here is derived from an EMBL/GenBank/DDBJ whole genome shotgun (WGS) entry which is preliminary data.</text>
</comment>
<evidence type="ECO:0000256" key="2">
    <source>
        <dbReference type="ARBA" id="ARBA00022475"/>
    </source>
</evidence>
<dbReference type="PANTHER" id="PTHR30485:SF2">
    <property type="entry name" value="BLL0597 PROTEIN"/>
    <property type="match status" value="1"/>
</dbReference>
<keyword evidence="4 6" id="KW-1133">Transmembrane helix</keyword>
<dbReference type="InterPro" id="IPR011577">
    <property type="entry name" value="Cyt_b561_bac/Ni-Hgenase"/>
</dbReference>
<evidence type="ECO:0000256" key="6">
    <source>
        <dbReference type="SAM" id="Phobius"/>
    </source>
</evidence>
<dbReference type="SUPFAM" id="SSF81342">
    <property type="entry name" value="Transmembrane di-heme cytochromes"/>
    <property type="match status" value="1"/>
</dbReference>
<comment type="subcellular location">
    <subcellularLocation>
        <location evidence="1">Cell membrane</location>
        <topology evidence="1">Multi-pass membrane protein</topology>
    </subcellularLocation>
</comment>
<keyword evidence="3 6" id="KW-0812">Transmembrane</keyword>
<organism evidence="8 9">
    <name type="scientific">Leptothrix discophora</name>
    <dbReference type="NCBI Taxonomy" id="89"/>
    <lineage>
        <taxon>Bacteria</taxon>
        <taxon>Pseudomonadati</taxon>
        <taxon>Pseudomonadota</taxon>
        <taxon>Betaproteobacteria</taxon>
        <taxon>Burkholderiales</taxon>
        <taxon>Sphaerotilaceae</taxon>
        <taxon>Leptothrix</taxon>
    </lineage>
</organism>
<gene>
    <name evidence="8" type="ORF">Q8X39_11735</name>
</gene>
<feature type="transmembrane region" description="Helical" evidence="6">
    <location>
        <begin position="214"/>
        <end position="234"/>
    </location>
</feature>
<dbReference type="RefSeq" id="WP_305749854.1">
    <property type="nucleotide sequence ID" value="NZ_JAUZEE010000005.1"/>
</dbReference>
<keyword evidence="5 6" id="KW-0472">Membrane</keyword>
<feature type="domain" description="Cytochrome b561 bacterial/Ni-hydrogenase" evidence="7">
    <location>
        <begin position="19"/>
        <end position="195"/>
    </location>
</feature>
<protein>
    <submittedName>
        <fullName evidence="8">Cytochrome b/b6 domain-containing protein</fullName>
    </submittedName>
</protein>
<dbReference type="Gene3D" id="1.20.950.20">
    <property type="entry name" value="Transmembrane di-heme cytochromes, Chain C"/>
    <property type="match status" value="1"/>
</dbReference>
<dbReference type="PANTHER" id="PTHR30485">
    <property type="entry name" value="NI/FE-HYDROGENASE 1 B-TYPE CYTOCHROME SUBUNIT"/>
    <property type="match status" value="1"/>
</dbReference>
<feature type="transmembrane region" description="Helical" evidence="6">
    <location>
        <begin position="113"/>
        <end position="132"/>
    </location>
</feature>
<evidence type="ECO:0000256" key="4">
    <source>
        <dbReference type="ARBA" id="ARBA00022989"/>
    </source>
</evidence>
<proteinExistence type="predicted"/>
<dbReference type="InterPro" id="IPR016174">
    <property type="entry name" value="Di-haem_cyt_TM"/>
</dbReference>
<feature type="transmembrane region" description="Helical" evidence="6">
    <location>
        <begin position="26"/>
        <end position="45"/>
    </location>
</feature>
<evidence type="ECO:0000256" key="1">
    <source>
        <dbReference type="ARBA" id="ARBA00004651"/>
    </source>
</evidence>
<dbReference type="EMBL" id="JAUZEE010000005">
    <property type="protein sequence ID" value="MDP4301310.1"/>
    <property type="molecule type" value="Genomic_DNA"/>
</dbReference>
<evidence type="ECO:0000256" key="5">
    <source>
        <dbReference type="ARBA" id="ARBA00023136"/>
    </source>
</evidence>
<evidence type="ECO:0000256" key="3">
    <source>
        <dbReference type="ARBA" id="ARBA00022692"/>
    </source>
</evidence>
<evidence type="ECO:0000259" key="7">
    <source>
        <dbReference type="Pfam" id="PF01292"/>
    </source>
</evidence>
<keyword evidence="9" id="KW-1185">Reference proteome</keyword>
<keyword evidence="2" id="KW-1003">Cell membrane</keyword>
<reference evidence="8 9" key="1">
    <citation type="submission" date="2023-08" db="EMBL/GenBank/DDBJ databases">
        <authorList>
            <person name="Roldan D.M."/>
            <person name="Menes R.J."/>
        </authorList>
    </citation>
    <scope>NUCLEOTIDE SEQUENCE [LARGE SCALE GENOMIC DNA]</scope>
    <source>
        <strain evidence="8 9">CCM 2812</strain>
    </source>
</reference>
<dbReference type="Pfam" id="PF01292">
    <property type="entry name" value="Ni_hydr_CYTB"/>
    <property type="match status" value="1"/>
</dbReference>
<accession>A0ABT9G494</accession>
<evidence type="ECO:0000313" key="8">
    <source>
        <dbReference type="EMBL" id="MDP4301310.1"/>
    </source>
</evidence>